<proteinExistence type="predicted"/>
<sequence length="58" mass="6527">MCTVGYNIFNCGCRREIPGTLTPCEYAKLKGHICPDFQISEDPSKSKKFDLLACMKHS</sequence>
<dbReference type="Proteomes" id="UP001628179">
    <property type="component" value="Unassembled WGS sequence"/>
</dbReference>
<evidence type="ECO:0000313" key="2">
    <source>
        <dbReference type="Proteomes" id="UP001628179"/>
    </source>
</evidence>
<dbReference type="EMBL" id="BAAFSV010000004">
    <property type="protein sequence ID" value="GAB1317725.1"/>
    <property type="molecule type" value="Genomic_DNA"/>
</dbReference>
<evidence type="ECO:0000313" key="1">
    <source>
        <dbReference type="EMBL" id="GAB1317725.1"/>
    </source>
</evidence>
<dbReference type="RefSeq" id="XP_070919456.1">
    <property type="nucleotide sequence ID" value="XM_071063355.1"/>
</dbReference>
<accession>A0ABQ0GJ48</accession>
<protein>
    <submittedName>
        <fullName evidence="1">Uncharacterized protein</fullName>
    </submittedName>
</protein>
<organism evidence="1 2">
    <name type="scientific">Madurella fahalii</name>
    <dbReference type="NCBI Taxonomy" id="1157608"/>
    <lineage>
        <taxon>Eukaryota</taxon>
        <taxon>Fungi</taxon>
        <taxon>Dikarya</taxon>
        <taxon>Ascomycota</taxon>
        <taxon>Pezizomycotina</taxon>
        <taxon>Sordariomycetes</taxon>
        <taxon>Sordariomycetidae</taxon>
        <taxon>Sordariales</taxon>
        <taxon>Sordariales incertae sedis</taxon>
        <taxon>Madurella</taxon>
    </lineage>
</organism>
<name>A0ABQ0GJ48_9PEZI</name>
<dbReference type="GeneID" id="98178678"/>
<comment type="caution">
    <text evidence="1">The sequence shown here is derived from an EMBL/GenBank/DDBJ whole genome shotgun (WGS) entry which is preliminary data.</text>
</comment>
<keyword evidence="2" id="KW-1185">Reference proteome</keyword>
<gene>
    <name evidence="1" type="ORF">MFIFM68171_07935</name>
</gene>
<reference evidence="1 2" key="1">
    <citation type="submission" date="2024-09" db="EMBL/GenBank/DDBJ databases">
        <title>Itraconazole resistance in Madurella fahalii resulting from another homologue of gene encoding cytochrome P450 14-alpha sterol demethylase (CYP51).</title>
        <authorList>
            <person name="Yoshioka I."/>
            <person name="Fahal A.H."/>
            <person name="Kaneko S."/>
            <person name="Yaguchi T."/>
        </authorList>
    </citation>
    <scope>NUCLEOTIDE SEQUENCE [LARGE SCALE GENOMIC DNA]</scope>
    <source>
        <strain evidence="1 2">IFM 68171</strain>
    </source>
</reference>